<dbReference type="PANTHER" id="PTHR42680:SF3">
    <property type="entry name" value="DCTP DEAMINASE"/>
    <property type="match status" value="1"/>
</dbReference>
<dbReference type="EMBL" id="FSQZ01000001">
    <property type="protein sequence ID" value="SIN66348.1"/>
    <property type="molecule type" value="Genomic_DNA"/>
</dbReference>
<keyword evidence="2 3" id="KW-0546">Nucleotide metabolism</keyword>
<feature type="binding site" evidence="3">
    <location>
        <position position="156"/>
    </location>
    <ligand>
        <name>dCTP</name>
        <dbReference type="ChEBI" id="CHEBI:61481"/>
    </ligand>
</feature>
<comment type="similarity">
    <text evidence="3">Belongs to the dCTP deaminase family.</text>
</comment>
<proteinExistence type="inferred from homology"/>
<dbReference type="SUPFAM" id="SSF51283">
    <property type="entry name" value="dUTPase-like"/>
    <property type="match status" value="1"/>
</dbReference>
<dbReference type="CDD" id="cd07557">
    <property type="entry name" value="trimeric_dUTPase"/>
    <property type="match status" value="1"/>
</dbReference>
<feature type="binding site" evidence="3">
    <location>
        <position position="127"/>
    </location>
    <ligand>
        <name>dCTP</name>
        <dbReference type="ChEBI" id="CHEBI:61481"/>
    </ligand>
</feature>
<comment type="caution">
    <text evidence="4">The sequence shown here is derived from an EMBL/GenBank/DDBJ whole genome shotgun (WGS) entry which is preliminary data.</text>
</comment>
<dbReference type="HAMAP" id="MF_00146">
    <property type="entry name" value="dCTP_deaminase"/>
    <property type="match status" value="1"/>
</dbReference>
<sequence>MKGVLGSNAIRQMLENGELIVTPLLDLNRQIGRASLDVRLGQDFVLFRKGQIPVMDVKGSLGNASWADYYDHIRAEYGQPFILHPGQFVLSSTLEFLRLPRNVMAYVIGRSSWGRAGLVIATATFVDPGFQGVITLELVNEGEVPLSLYPGTRIAQLVFHQLEEEVQPYKGKYAFDTKATASRAYEDEEIAKLTRNDHEKWA</sequence>
<dbReference type="Gene3D" id="2.70.40.10">
    <property type="match status" value="1"/>
</dbReference>
<comment type="subunit">
    <text evidence="3">Homotrimer.</text>
</comment>
<keyword evidence="5" id="KW-1185">Reference proteome</keyword>
<name>A0ABY1JCM5_9BACT</name>
<keyword evidence="1 3" id="KW-0378">Hydrolase</keyword>
<feature type="active site" description="Proton donor/acceptor" evidence="3">
    <location>
        <position position="137"/>
    </location>
</feature>
<comment type="function">
    <text evidence="3">Catalyzes the deamination of dCTP to dUTP.</text>
</comment>
<evidence type="ECO:0000256" key="3">
    <source>
        <dbReference type="HAMAP-Rule" id="MF_00146"/>
    </source>
</evidence>
<feature type="binding site" evidence="3">
    <location>
        <position position="169"/>
    </location>
    <ligand>
        <name>dCTP</name>
        <dbReference type="ChEBI" id="CHEBI:61481"/>
    </ligand>
</feature>
<dbReference type="InterPro" id="IPR036157">
    <property type="entry name" value="dUTPase-like_sf"/>
</dbReference>
<dbReference type="NCBIfam" id="TIGR02274">
    <property type="entry name" value="dCTP_deam"/>
    <property type="match status" value="1"/>
</dbReference>
<dbReference type="PANTHER" id="PTHR42680">
    <property type="entry name" value="DCTP DEAMINASE"/>
    <property type="match status" value="1"/>
</dbReference>
<dbReference type="Proteomes" id="UP000185093">
    <property type="component" value="Unassembled WGS sequence"/>
</dbReference>
<comment type="pathway">
    <text evidence="3">Pyrimidine metabolism; dUMP biosynthesis; dUMP from dCTP (dUTP route): step 1/2.</text>
</comment>
<dbReference type="EC" id="3.5.4.13" evidence="3"/>
<dbReference type="InterPro" id="IPR033704">
    <property type="entry name" value="dUTPase_trimeric"/>
</dbReference>
<gene>
    <name evidence="3" type="primary">dcd</name>
    <name evidence="4" type="ORF">SAMN05444368_0898</name>
</gene>
<protein>
    <recommendedName>
        <fullName evidence="3">dCTP deaminase</fullName>
        <ecNumber evidence="3">3.5.4.13</ecNumber>
    </recommendedName>
    <alternativeName>
        <fullName evidence="3">Deoxycytidine triphosphate deaminase</fullName>
    </alternativeName>
</protein>
<dbReference type="RefSeq" id="WP_014806114.1">
    <property type="nucleotide sequence ID" value="NZ_DAONBL010000030.1"/>
</dbReference>
<dbReference type="Pfam" id="PF22769">
    <property type="entry name" value="DCD"/>
    <property type="match status" value="1"/>
</dbReference>
<feature type="binding site" evidence="3">
    <location>
        <begin position="135"/>
        <end position="137"/>
    </location>
    <ligand>
        <name>dCTP</name>
        <dbReference type="ChEBI" id="CHEBI:61481"/>
    </ligand>
</feature>
<accession>A0ABY1JCM5</accession>
<comment type="caution">
    <text evidence="3">Lacks conserved residue(s) required for the propagation of feature annotation.</text>
</comment>
<evidence type="ECO:0000256" key="1">
    <source>
        <dbReference type="ARBA" id="ARBA00022801"/>
    </source>
</evidence>
<comment type="catalytic activity">
    <reaction evidence="3">
        <text>dCTP + H2O + H(+) = dUTP + NH4(+)</text>
        <dbReference type="Rhea" id="RHEA:22680"/>
        <dbReference type="ChEBI" id="CHEBI:15377"/>
        <dbReference type="ChEBI" id="CHEBI:15378"/>
        <dbReference type="ChEBI" id="CHEBI:28938"/>
        <dbReference type="ChEBI" id="CHEBI:61481"/>
        <dbReference type="ChEBI" id="CHEBI:61555"/>
        <dbReference type="EC" id="3.5.4.13"/>
    </reaction>
</comment>
<evidence type="ECO:0000313" key="4">
    <source>
        <dbReference type="EMBL" id="SIN66348.1"/>
    </source>
</evidence>
<organism evidence="4 5">
    <name type="scientific">Acetomicrobium flavidum</name>
    <dbReference type="NCBI Taxonomy" id="49896"/>
    <lineage>
        <taxon>Bacteria</taxon>
        <taxon>Thermotogati</taxon>
        <taxon>Synergistota</taxon>
        <taxon>Synergistia</taxon>
        <taxon>Synergistales</taxon>
        <taxon>Acetomicrobiaceae</taxon>
        <taxon>Acetomicrobium</taxon>
    </lineage>
</organism>
<evidence type="ECO:0000256" key="2">
    <source>
        <dbReference type="ARBA" id="ARBA00023080"/>
    </source>
</evidence>
<dbReference type="InterPro" id="IPR011962">
    <property type="entry name" value="dCTP_deaminase"/>
</dbReference>
<keyword evidence="3" id="KW-0547">Nucleotide-binding</keyword>
<reference evidence="4 5" key="1">
    <citation type="submission" date="2016-11" db="EMBL/GenBank/DDBJ databases">
        <authorList>
            <person name="Varghese N."/>
            <person name="Submissions S."/>
        </authorList>
    </citation>
    <scope>NUCLEOTIDE SEQUENCE [LARGE SCALE GENOMIC DNA]</scope>
    <source>
        <strain evidence="4 5">DSM 20664</strain>
    </source>
</reference>
<evidence type="ECO:0000313" key="5">
    <source>
        <dbReference type="Proteomes" id="UP000185093"/>
    </source>
</evidence>
<feature type="binding site" evidence="3">
    <location>
        <begin position="110"/>
        <end position="115"/>
    </location>
    <ligand>
        <name>dCTP</name>
        <dbReference type="ChEBI" id="CHEBI:61481"/>
    </ligand>
</feature>
<feature type="binding site" evidence="3">
    <location>
        <position position="172"/>
    </location>
    <ligand>
        <name>dCTP</name>
        <dbReference type="ChEBI" id="CHEBI:61481"/>
    </ligand>
</feature>